<comment type="caution">
    <text evidence="3">The sequence shown here is derived from an EMBL/GenBank/DDBJ whole genome shotgun (WGS) entry which is preliminary data.</text>
</comment>
<evidence type="ECO:0000259" key="2">
    <source>
        <dbReference type="Pfam" id="PF00582"/>
    </source>
</evidence>
<dbReference type="Gene3D" id="3.40.50.620">
    <property type="entry name" value="HUPs"/>
    <property type="match status" value="1"/>
</dbReference>
<sequence length="155" mass="17223">MLWPTDLSPGSQAASAYVDMLASRFDAQVHLLYVATDFNEYDHIYGDANTKAMVKLQEKERARIEEKINNICQNDLSGCPVQIKHIVTGDPAREILEAAETLKVDLIVMATQGWGDESAGPRFFGSTTEKVVRNAKIPVFTIKPGKAVEDRKQNL</sequence>
<dbReference type="SUPFAM" id="SSF52402">
    <property type="entry name" value="Adenine nucleotide alpha hydrolases-like"/>
    <property type="match status" value="1"/>
</dbReference>
<dbReference type="InterPro" id="IPR014729">
    <property type="entry name" value="Rossmann-like_a/b/a_fold"/>
</dbReference>
<dbReference type="PANTHER" id="PTHR46268:SF6">
    <property type="entry name" value="UNIVERSAL STRESS PROTEIN UP12"/>
    <property type="match status" value="1"/>
</dbReference>
<dbReference type="STRING" id="1429043.X474_11965"/>
<dbReference type="InParanoid" id="A0A0D2JVS3"/>
<dbReference type="AlphaFoldDB" id="A0A0D2JVS3"/>
<dbReference type="Proteomes" id="UP000032233">
    <property type="component" value="Unassembled WGS sequence"/>
</dbReference>
<dbReference type="PANTHER" id="PTHR46268">
    <property type="entry name" value="STRESS RESPONSE PROTEIN NHAX"/>
    <property type="match status" value="1"/>
</dbReference>
<dbReference type="InterPro" id="IPR006016">
    <property type="entry name" value="UspA"/>
</dbReference>
<evidence type="ECO:0000313" key="4">
    <source>
        <dbReference type="Proteomes" id="UP000032233"/>
    </source>
</evidence>
<reference evidence="3 4" key="1">
    <citation type="submission" date="2013-11" db="EMBL/GenBank/DDBJ databases">
        <title>Metagenomic analysis of a methanogenic consortium involved in long chain n-alkane degradation.</title>
        <authorList>
            <person name="Davidova I.A."/>
            <person name="Callaghan A.V."/>
            <person name="Wawrik B."/>
            <person name="Pruitt S."/>
            <person name="Marks C."/>
            <person name="Duncan K.E."/>
            <person name="Suflita J.M."/>
        </authorList>
    </citation>
    <scope>NUCLEOTIDE SEQUENCE [LARGE SCALE GENOMIC DNA]</scope>
    <source>
        <strain evidence="3 4">SPR</strain>
    </source>
</reference>
<comment type="similarity">
    <text evidence="1">Belongs to the universal stress protein A family.</text>
</comment>
<keyword evidence="4" id="KW-1185">Reference proteome</keyword>
<evidence type="ECO:0000313" key="3">
    <source>
        <dbReference type="EMBL" id="KIX13690.1"/>
    </source>
</evidence>
<dbReference type="EMBL" id="AZAC01000014">
    <property type="protein sequence ID" value="KIX13690.1"/>
    <property type="molecule type" value="Genomic_DNA"/>
</dbReference>
<gene>
    <name evidence="3" type="ORF">X474_11965</name>
</gene>
<dbReference type="CDD" id="cd00293">
    <property type="entry name" value="USP-like"/>
    <property type="match status" value="1"/>
</dbReference>
<evidence type="ECO:0000256" key="1">
    <source>
        <dbReference type="ARBA" id="ARBA00008791"/>
    </source>
</evidence>
<accession>A0A0D2JVS3</accession>
<dbReference type="Pfam" id="PF00582">
    <property type="entry name" value="Usp"/>
    <property type="match status" value="1"/>
</dbReference>
<organism evidence="3 4">
    <name type="scientific">Dethiosulfatarculus sandiegensis</name>
    <dbReference type="NCBI Taxonomy" id="1429043"/>
    <lineage>
        <taxon>Bacteria</taxon>
        <taxon>Pseudomonadati</taxon>
        <taxon>Thermodesulfobacteriota</taxon>
        <taxon>Desulfarculia</taxon>
        <taxon>Desulfarculales</taxon>
        <taxon>Desulfarculaceae</taxon>
        <taxon>Dethiosulfatarculus</taxon>
    </lineage>
</organism>
<name>A0A0D2JVS3_9BACT</name>
<proteinExistence type="inferred from homology"/>
<feature type="domain" description="UspA" evidence="2">
    <location>
        <begin position="2"/>
        <end position="143"/>
    </location>
</feature>
<protein>
    <submittedName>
        <fullName evidence="3">Universal stress protein UspA</fullName>
    </submittedName>
</protein>